<organism evidence="1 2">
    <name type="scientific">Microbacterium natoriense</name>
    <dbReference type="NCBI Taxonomy" id="284570"/>
    <lineage>
        <taxon>Bacteria</taxon>
        <taxon>Bacillati</taxon>
        <taxon>Actinomycetota</taxon>
        <taxon>Actinomycetes</taxon>
        <taxon>Micrococcales</taxon>
        <taxon>Microbacteriaceae</taxon>
        <taxon>Microbacterium</taxon>
    </lineage>
</organism>
<sequence>MPGDSVGYLDPRSQSFKHAVADFMTRIEEHG</sequence>
<dbReference type="EMBL" id="JAUSXV010000001">
    <property type="protein sequence ID" value="MDQ0649610.1"/>
    <property type="molecule type" value="Genomic_DNA"/>
</dbReference>
<protein>
    <submittedName>
        <fullName evidence="1">Uncharacterized protein</fullName>
    </submittedName>
</protein>
<gene>
    <name evidence="1" type="ORF">QFZ53_003806</name>
</gene>
<reference evidence="1 2" key="1">
    <citation type="submission" date="2023-07" db="EMBL/GenBank/DDBJ databases">
        <title>Comparative genomics of wheat-associated soil bacteria to identify genetic determinants of phenazine resistance.</title>
        <authorList>
            <person name="Mouncey N."/>
        </authorList>
    </citation>
    <scope>NUCLEOTIDE SEQUENCE [LARGE SCALE GENOMIC DNA]</scope>
    <source>
        <strain evidence="1 2">W4I9-1</strain>
    </source>
</reference>
<accession>A0AAW8F3Q7</accession>
<proteinExistence type="predicted"/>
<comment type="caution">
    <text evidence="1">The sequence shown here is derived from an EMBL/GenBank/DDBJ whole genome shotgun (WGS) entry which is preliminary data.</text>
</comment>
<name>A0AAW8F3Q7_9MICO</name>
<evidence type="ECO:0000313" key="1">
    <source>
        <dbReference type="EMBL" id="MDQ0649610.1"/>
    </source>
</evidence>
<keyword evidence="2" id="KW-1185">Reference proteome</keyword>
<dbReference type="AlphaFoldDB" id="A0AAW8F3Q7"/>
<evidence type="ECO:0000313" key="2">
    <source>
        <dbReference type="Proteomes" id="UP001244427"/>
    </source>
</evidence>
<dbReference type="Proteomes" id="UP001244427">
    <property type="component" value="Unassembled WGS sequence"/>
</dbReference>